<evidence type="ECO:0000313" key="2">
    <source>
        <dbReference type="EMBL" id="NMR20091.1"/>
    </source>
</evidence>
<accession>A0A7Y0LY68</accession>
<protein>
    <submittedName>
        <fullName evidence="2">Asp23/Gls24 family envelope stress response protein</fullName>
    </submittedName>
</protein>
<comment type="similarity">
    <text evidence="1">Belongs to the asp23 family.</text>
</comment>
<proteinExistence type="inferred from homology"/>
<dbReference type="PANTHER" id="PTHR34297">
    <property type="entry name" value="HYPOTHETICAL CYTOSOLIC PROTEIN-RELATED"/>
    <property type="match status" value="1"/>
</dbReference>
<evidence type="ECO:0000256" key="1">
    <source>
        <dbReference type="ARBA" id="ARBA00005721"/>
    </source>
</evidence>
<dbReference type="RefSeq" id="WP_169324472.1">
    <property type="nucleotide sequence ID" value="NZ_JABCJJ010000009.1"/>
</dbReference>
<dbReference type="InterPro" id="IPR005531">
    <property type="entry name" value="Asp23"/>
</dbReference>
<organism evidence="2 3">
    <name type="scientific">Cellulomonas fimi</name>
    <dbReference type="NCBI Taxonomy" id="1708"/>
    <lineage>
        <taxon>Bacteria</taxon>
        <taxon>Bacillati</taxon>
        <taxon>Actinomycetota</taxon>
        <taxon>Actinomycetes</taxon>
        <taxon>Micrococcales</taxon>
        <taxon>Cellulomonadaceae</taxon>
        <taxon>Cellulomonas</taxon>
    </lineage>
</organism>
<name>A0A7Y0LY68_CELFI</name>
<comment type="caution">
    <text evidence="2">The sequence shown here is derived from an EMBL/GenBank/DDBJ whole genome shotgun (WGS) entry which is preliminary data.</text>
</comment>
<dbReference type="EMBL" id="JABCJJ010000009">
    <property type="protein sequence ID" value="NMR20091.1"/>
    <property type="molecule type" value="Genomic_DNA"/>
</dbReference>
<keyword evidence="3" id="KW-1185">Reference proteome</keyword>
<gene>
    <name evidence="2" type="ORF">HIR71_07640</name>
</gene>
<dbReference type="Proteomes" id="UP000562124">
    <property type="component" value="Unassembled WGS sequence"/>
</dbReference>
<dbReference type="AlphaFoldDB" id="A0A7Y0LY68"/>
<reference evidence="2 3" key="1">
    <citation type="submission" date="2020-04" db="EMBL/GenBank/DDBJ databases">
        <title>Sequencing and Assembly of C. fimi.</title>
        <authorList>
            <person name="Ramsey A.R."/>
        </authorList>
    </citation>
    <scope>NUCLEOTIDE SEQUENCE [LARGE SCALE GENOMIC DNA]</scope>
    <source>
        <strain evidence="2 3">SB</strain>
    </source>
</reference>
<sequence>MGSTRLPCGADYDDLLTQVADHAPPADSGHQSTCPHCRAALAQLTELWAPVDHLAAEEVRTPESVLRAVMARVRELTEHTWFAFVPTDRGHTRIAARVIAAVARLAAEEIPHVALALGSGRTSPYSSPAHIAGPETDAATDVGVAGSHVVVDIQVAIEMGANIPDIADRVRAHITGVIATQLDLTAAEVNVTVADVQPVGRPRSG</sequence>
<dbReference type="Pfam" id="PF03780">
    <property type="entry name" value="Asp23"/>
    <property type="match status" value="1"/>
</dbReference>
<evidence type="ECO:0000313" key="3">
    <source>
        <dbReference type="Proteomes" id="UP000562124"/>
    </source>
</evidence>